<protein>
    <submittedName>
        <fullName evidence="1">Uncharacterized protein</fullName>
    </submittedName>
</protein>
<proteinExistence type="predicted"/>
<name>A0AA88E3U5_FICCA</name>
<dbReference type="Proteomes" id="UP001187192">
    <property type="component" value="Unassembled WGS sequence"/>
</dbReference>
<dbReference type="EMBL" id="BTGU01000268">
    <property type="protein sequence ID" value="GMN65875.1"/>
    <property type="molecule type" value="Genomic_DNA"/>
</dbReference>
<comment type="caution">
    <text evidence="1">The sequence shown here is derived from an EMBL/GenBank/DDBJ whole genome shotgun (WGS) entry which is preliminary data.</text>
</comment>
<sequence length="49" mass="5561">MEWPPRTTPWLCTMVSNLPAILDARLWKVGTATVKYGMDTATGFEKYVL</sequence>
<gene>
    <name evidence="1" type="ORF">TIFTF001_034947</name>
</gene>
<keyword evidence="2" id="KW-1185">Reference proteome</keyword>
<dbReference type="AlphaFoldDB" id="A0AA88E3U5"/>
<evidence type="ECO:0000313" key="2">
    <source>
        <dbReference type="Proteomes" id="UP001187192"/>
    </source>
</evidence>
<evidence type="ECO:0000313" key="1">
    <source>
        <dbReference type="EMBL" id="GMN65875.1"/>
    </source>
</evidence>
<accession>A0AA88E3U5</accession>
<organism evidence="1 2">
    <name type="scientific">Ficus carica</name>
    <name type="common">Common fig</name>
    <dbReference type="NCBI Taxonomy" id="3494"/>
    <lineage>
        <taxon>Eukaryota</taxon>
        <taxon>Viridiplantae</taxon>
        <taxon>Streptophyta</taxon>
        <taxon>Embryophyta</taxon>
        <taxon>Tracheophyta</taxon>
        <taxon>Spermatophyta</taxon>
        <taxon>Magnoliopsida</taxon>
        <taxon>eudicotyledons</taxon>
        <taxon>Gunneridae</taxon>
        <taxon>Pentapetalae</taxon>
        <taxon>rosids</taxon>
        <taxon>fabids</taxon>
        <taxon>Rosales</taxon>
        <taxon>Moraceae</taxon>
        <taxon>Ficeae</taxon>
        <taxon>Ficus</taxon>
    </lineage>
</organism>
<reference evidence="1" key="1">
    <citation type="submission" date="2023-07" db="EMBL/GenBank/DDBJ databases">
        <title>draft genome sequence of fig (Ficus carica).</title>
        <authorList>
            <person name="Takahashi T."/>
            <person name="Nishimura K."/>
        </authorList>
    </citation>
    <scope>NUCLEOTIDE SEQUENCE</scope>
</reference>